<evidence type="ECO:0000256" key="1">
    <source>
        <dbReference type="SAM" id="MobiDB-lite"/>
    </source>
</evidence>
<sequence length="1186" mass="130569">MNGVGSSKDWSYYASNPPNLSAFATSFGVNQPNSNDASTTFVDSSEFLYGSVSQTQYPKSHNNDFILNPKRDLNSTQPSRPPSMAQLVNVDSMGLPPKDSSNELGSTQWHNFNSMGLSRNPMDGFSYGQSSNDTRPGLVKAQPHYPSHVLAPIGTPIPSAAATNYSSSAPGFAPLEGSSLGDYANKSPDLGFSGQRAGLWNQTPEFNNGKGKQIADITGLVGEERMKQGDLNSGALLLPHQLVGQGKNSVPINAGQLEDKPCQWETVKPMPFECSTASFMRSPPVTLESYLADKYVADSGSGNLLLPYTGSYDKDLRQHDKPSGVGTVSSPRTGFGMDLNTGNIIADGDLGNNKFYNIKQAYDMFNPGTTGGFDSSYLRMHLERDDHSSSNNAMISENHVSRHIVHDIFKEGLGFQNYHASVDNLSSKVSAIEDVNSVEKFYDGGDRYNPAVDSPCWNGAPAAHFSPHEASVALPPEYVHKKADCFGSVIHEPQNFLLDNNNNMKYSCGNSNRYHHPEMCIAGSPIECSETKEESEYSNSDGTVSAGSFQSESSYGCGLQYLDDDTETEEDSVASTMPKYVGESGSSHTLHQYLDDDTETEEDSVASTMPKYVGESGCSHALHQYLEENKLTIQKRHNLCFGGADAGSNVNESVEHSAPYPAGYALLNRSLALDAPKTGGADSKCNVNKCMAALYTPEDDHFKRSLTVDALNTLEESAGKVSTKKLSFPVLVDTMHNLSELLLFHCLNDACELKERDRNILKNVINNLNTCALENAKQFTSAQEYLPLKPENFRGAGESCHLQQNSSFEKPQLTEVVPDSAKVGFENLPVQEAENLHFRYEKPQWNLSDSLSSWDKAEMTKEDKTTKALMKKILSENLRDDEEADSEILLYKSLWLEAKAAALCSVSDRARYNQMKIEMENHSHKQKDMEQSNPEVVPSLSENQSSVTKSHIESNLDSFLQDMVAFDATFEKHHTTGLQFSADMNKPNALTPEGTDTEDLDSSIHDSVVSCTDEEVEDDEASVIARFRVLKARADKSCINTANPVEPSGIAAEKLSPRQKNNQSQINFYQDSSIPCKNEAADYEASVMTRFQFLKSWIEYSSSFPSERKLLDDDTSDDASEDQNFDVHVNPSEADLISYTTVDKSIPNEEFLMGSPQKVELCVTCEDDNQLLTNYSDDIASDWEHV</sequence>
<accession>A0A394DJ95</accession>
<dbReference type="AlphaFoldDB" id="A0A394DJ95"/>
<gene>
    <name evidence="2" type="ORF">TanjilG_09596</name>
</gene>
<evidence type="ECO:0000313" key="3">
    <source>
        <dbReference type="Proteomes" id="UP000188354"/>
    </source>
</evidence>
<name>A0A394DJ95_LUPAN</name>
<keyword evidence="3" id="KW-1185">Reference proteome</keyword>
<proteinExistence type="predicted"/>
<comment type="caution">
    <text evidence="2">The sequence shown here is derived from an EMBL/GenBank/DDBJ whole genome shotgun (WGS) entry which is preliminary data.</text>
</comment>
<dbReference type="STRING" id="3871.A0A394DJ95"/>
<feature type="region of interest" description="Disordered" evidence="1">
    <location>
        <begin position="921"/>
        <end position="948"/>
    </location>
</feature>
<dbReference type="Proteomes" id="UP000188354">
    <property type="component" value="Unassembled WGS sequence"/>
</dbReference>
<feature type="region of interest" description="Disordered" evidence="1">
    <location>
        <begin position="123"/>
        <end position="142"/>
    </location>
</feature>
<reference evidence="2 3" key="1">
    <citation type="journal article" date="2017" name="Plant Biotechnol. J.">
        <title>A comprehensive draft genome sequence for lupin (Lupinus angustifolius), an emerging health food: insights into plant-microbe interactions and legume evolution.</title>
        <authorList>
            <person name="Hane J.K."/>
            <person name="Ming Y."/>
            <person name="Kamphuis L.G."/>
            <person name="Nelson M.N."/>
            <person name="Garg G."/>
            <person name="Atkins C.A."/>
            <person name="Bayer P.E."/>
            <person name="Bravo A."/>
            <person name="Bringans S."/>
            <person name="Cannon S."/>
            <person name="Edwards D."/>
            <person name="Foley R."/>
            <person name="Gao L.L."/>
            <person name="Harrison M.J."/>
            <person name="Huang W."/>
            <person name="Hurgobin B."/>
            <person name="Li S."/>
            <person name="Liu C.W."/>
            <person name="McGrath A."/>
            <person name="Morahan G."/>
            <person name="Murray J."/>
            <person name="Weller J."/>
            <person name="Jian J."/>
            <person name="Singh K.B."/>
        </authorList>
    </citation>
    <scope>NUCLEOTIDE SEQUENCE [LARGE SCALE GENOMIC DNA]</scope>
    <source>
        <strain evidence="3">cv. Tanjil</strain>
        <tissue evidence="2">Whole plant</tissue>
    </source>
</reference>
<dbReference type="PANTHER" id="PTHR34361">
    <property type="entry name" value="OS08G0157800 PROTEIN"/>
    <property type="match status" value="1"/>
</dbReference>
<dbReference type="EMBL" id="MLAU01008302">
    <property type="protein sequence ID" value="OIW20387.1"/>
    <property type="molecule type" value="Genomic_DNA"/>
</dbReference>
<dbReference type="Gramene" id="OIW20387">
    <property type="protein sequence ID" value="OIW20387"/>
    <property type="gene ID" value="TanjilG_09596"/>
</dbReference>
<organism evidence="2 3">
    <name type="scientific">Lupinus angustifolius</name>
    <name type="common">Narrow-leaved blue lupine</name>
    <dbReference type="NCBI Taxonomy" id="3871"/>
    <lineage>
        <taxon>Eukaryota</taxon>
        <taxon>Viridiplantae</taxon>
        <taxon>Streptophyta</taxon>
        <taxon>Embryophyta</taxon>
        <taxon>Tracheophyta</taxon>
        <taxon>Spermatophyta</taxon>
        <taxon>Magnoliopsida</taxon>
        <taxon>eudicotyledons</taxon>
        <taxon>Gunneridae</taxon>
        <taxon>Pentapetalae</taxon>
        <taxon>rosids</taxon>
        <taxon>fabids</taxon>
        <taxon>Fabales</taxon>
        <taxon>Fabaceae</taxon>
        <taxon>Papilionoideae</taxon>
        <taxon>50 kb inversion clade</taxon>
        <taxon>genistoids sensu lato</taxon>
        <taxon>core genistoids</taxon>
        <taxon>Genisteae</taxon>
        <taxon>Lupinus</taxon>
    </lineage>
</organism>
<protein>
    <submittedName>
        <fullName evidence="2">Uncharacterized protein</fullName>
    </submittedName>
</protein>
<dbReference type="PANTHER" id="PTHR34361:SF2">
    <property type="entry name" value="OS08G0157800 PROTEIN"/>
    <property type="match status" value="1"/>
</dbReference>
<feature type="compositionally biased region" description="Basic and acidic residues" evidence="1">
    <location>
        <begin position="921"/>
        <end position="930"/>
    </location>
</feature>
<evidence type="ECO:0000313" key="2">
    <source>
        <dbReference type="EMBL" id="OIW20387.1"/>
    </source>
</evidence>